<name>A0ABP4XMU0_9ACTN</name>
<evidence type="ECO:0000259" key="1">
    <source>
        <dbReference type="SMART" id="SM00858"/>
    </source>
</evidence>
<dbReference type="EMBL" id="BAAALT010000008">
    <property type="protein sequence ID" value="GAA1785346.1"/>
    <property type="molecule type" value="Genomic_DNA"/>
</dbReference>
<dbReference type="InterPro" id="IPR017592">
    <property type="entry name" value="Pilus_assmbl_Flp-typ_CpaB"/>
</dbReference>
<protein>
    <recommendedName>
        <fullName evidence="1">SAF domain-containing protein</fullName>
    </recommendedName>
</protein>
<comment type="caution">
    <text evidence="2">The sequence shown here is derived from an EMBL/GenBank/DDBJ whole genome shotgun (WGS) entry which is preliminary data.</text>
</comment>
<dbReference type="InterPro" id="IPR031571">
    <property type="entry name" value="RcpC_dom"/>
</dbReference>
<feature type="domain" description="SAF" evidence="1">
    <location>
        <begin position="41"/>
        <end position="108"/>
    </location>
</feature>
<organism evidence="2 3">
    <name type="scientific">Luedemannella flava</name>
    <dbReference type="NCBI Taxonomy" id="349316"/>
    <lineage>
        <taxon>Bacteria</taxon>
        <taxon>Bacillati</taxon>
        <taxon>Actinomycetota</taxon>
        <taxon>Actinomycetes</taxon>
        <taxon>Micromonosporales</taxon>
        <taxon>Micromonosporaceae</taxon>
        <taxon>Luedemannella</taxon>
    </lineage>
</organism>
<dbReference type="Pfam" id="PF16976">
    <property type="entry name" value="RcpC"/>
    <property type="match status" value="1"/>
</dbReference>
<dbReference type="NCBIfam" id="TIGR03177">
    <property type="entry name" value="pilus_cpaB"/>
    <property type="match status" value="1"/>
</dbReference>
<dbReference type="Proteomes" id="UP001500218">
    <property type="component" value="Unassembled WGS sequence"/>
</dbReference>
<dbReference type="SMART" id="SM00858">
    <property type="entry name" value="SAF"/>
    <property type="match status" value="1"/>
</dbReference>
<keyword evidence="3" id="KW-1185">Reference proteome</keyword>
<dbReference type="RefSeq" id="WP_344125590.1">
    <property type="nucleotide sequence ID" value="NZ_BAAALT010000008.1"/>
</dbReference>
<dbReference type="InterPro" id="IPR013974">
    <property type="entry name" value="SAF"/>
</dbReference>
<proteinExistence type="predicted"/>
<evidence type="ECO:0000313" key="2">
    <source>
        <dbReference type="EMBL" id="GAA1785346.1"/>
    </source>
</evidence>
<dbReference type="CDD" id="cd11614">
    <property type="entry name" value="SAF_CpaB_FlgA_like"/>
    <property type="match status" value="1"/>
</dbReference>
<evidence type="ECO:0000313" key="3">
    <source>
        <dbReference type="Proteomes" id="UP001500218"/>
    </source>
</evidence>
<reference evidence="3" key="1">
    <citation type="journal article" date="2019" name="Int. J. Syst. Evol. Microbiol.">
        <title>The Global Catalogue of Microorganisms (GCM) 10K type strain sequencing project: providing services to taxonomists for standard genome sequencing and annotation.</title>
        <authorList>
            <consortium name="The Broad Institute Genomics Platform"/>
            <consortium name="The Broad Institute Genome Sequencing Center for Infectious Disease"/>
            <person name="Wu L."/>
            <person name="Ma J."/>
        </authorList>
    </citation>
    <scope>NUCLEOTIDE SEQUENCE [LARGE SCALE GENOMIC DNA]</scope>
    <source>
        <strain evidence="3">JCM 13250</strain>
    </source>
</reference>
<sequence>MTRRLLAIAVSIVLAAFGTAAVLYYAFSADTRAQDRITNPVTVAVATQAIPAGTSGDQINARKLVRFEKMPKGAVPSDALSQIGPEQAKLVLTSNVAAGQVLMAANFGQQSQLNSGLALPSGQLAVTVETGAPEQVAGYVQPGSEVSIFLTYKVAAGDSEAVGLTRTRVLLPKVEVLAVGTYTPRGSNSGQAATGGGGEGDGALLITVAVNQAEAERLIEGLSVGSLYLGLLGDSTDVKAGAGVDNRDAGAGSAPIFR</sequence>
<accession>A0ABP4XMU0</accession>
<gene>
    <name evidence="2" type="ORF">GCM10009682_04220</name>
</gene>